<evidence type="ECO:0000313" key="4">
    <source>
        <dbReference type="EMBL" id="KAK7040761.1"/>
    </source>
</evidence>
<feature type="region of interest" description="Disordered" evidence="1">
    <location>
        <begin position="152"/>
        <end position="172"/>
    </location>
</feature>
<comment type="caution">
    <text evidence="4">The sequence shown here is derived from an EMBL/GenBank/DDBJ whole genome shotgun (WGS) entry which is preliminary data.</text>
</comment>
<proteinExistence type="predicted"/>
<feature type="domain" description="DOMON" evidence="3">
    <location>
        <begin position="71"/>
        <end position="159"/>
    </location>
</feature>
<protein>
    <recommendedName>
        <fullName evidence="3">DOMON domain-containing protein</fullName>
    </recommendedName>
</protein>
<accession>A0AAW0CQ97</accession>
<keyword evidence="2" id="KW-0732">Signal</keyword>
<dbReference type="InterPro" id="IPR015920">
    <property type="entry name" value="Cellobiose_DH-like_cyt"/>
</dbReference>
<evidence type="ECO:0000256" key="2">
    <source>
        <dbReference type="SAM" id="SignalP"/>
    </source>
</evidence>
<evidence type="ECO:0000256" key="1">
    <source>
        <dbReference type="SAM" id="MobiDB-lite"/>
    </source>
</evidence>
<dbReference type="PANTHER" id="PTHR47797">
    <property type="entry name" value="DEHYDROGENASE, PUTATIVE (AFU_ORTHOLOGUE AFUA_8G05805)-RELATED"/>
    <property type="match status" value="1"/>
</dbReference>
<dbReference type="Proteomes" id="UP001383192">
    <property type="component" value="Unassembled WGS sequence"/>
</dbReference>
<dbReference type="AlphaFoldDB" id="A0AAW0CQ97"/>
<dbReference type="EMBL" id="JAYKXP010000036">
    <property type="protein sequence ID" value="KAK7040761.1"/>
    <property type="molecule type" value="Genomic_DNA"/>
</dbReference>
<sequence>MQIRKSLIALLPFLSAALSQTAAPYTDPDNGITFYGVTDVVHKVTYGFVFPPDETTTEFIGEIIAPVEAKWVGVSPGGSMINNLLIVGYTNGESVVGSTRIASGYSSPQTLAGPTLTNLASTTVNETHWKWVYRCEDCTSWEGGSLDTSGTGAPAWALGEKAPSDPSDTTSTVPKHDDFGFFGIDFTEARASAKDYESWIAETA</sequence>
<reference evidence="4 5" key="1">
    <citation type="submission" date="2024-01" db="EMBL/GenBank/DDBJ databases">
        <title>A draft genome for a cacao thread blight-causing isolate of Paramarasmius palmivorus.</title>
        <authorList>
            <person name="Baruah I.K."/>
            <person name="Bukari Y."/>
            <person name="Amoako-Attah I."/>
            <person name="Meinhardt L.W."/>
            <person name="Bailey B.A."/>
            <person name="Cohen S.P."/>
        </authorList>
    </citation>
    <scope>NUCLEOTIDE SEQUENCE [LARGE SCALE GENOMIC DNA]</scope>
    <source>
        <strain evidence="4 5">GH-12</strain>
    </source>
</reference>
<name>A0AAW0CQ97_9AGAR</name>
<dbReference type="SMART" id="SM00664">
    <property type="entry name" value="DoH"/>
    <property type="match status" value="1"/>
</dbReference>
<gene>
    <name evidence="4" type="ORF">VNI00_009667</name>
</gene>
<dbReference type="InterPro" id="IPR005018">
    <property type="entry name" value="DOMON_domain"/>
</dbReference>
<feature type="signal peptide" evidence="2">
    <location>
        <begin position="1"/>
        <end position="23"/>
    </location>
</feature>
<dbReference type="PANTHER" id="PTHR47797:SF5">
    <property type="entry name" value="CELLOBIOSE DEHYDROGENASE CYTOCHROME DOMAIN-CONTAINING PROTEIN"/>
    <property type="match status" value="1"/>
</dbReference>
<dbReference type="Pfam" id="PF16010">
    <property type="entry name" value="CDH-cyt"/>
    <property type="match status" value="1"/>
</dbReference>
<dbReference type="CDD" id="cd09630">
    <property type="entry name" value="CDH_like_cytochrome"/>
    <property type="match status" value="1"/>
</dbReference>
<dbReference type="SUPFAM" id="SSF49344">
    <property type="entry name" value="CBD9-like"/>
    <property type="match status" value="1"/>
</dbReference>
<keyword evidence="5" id="KW-1185">Reference proteome</keyword>
<evidence type="ECO:0000313" key="5">
    <source>
        <dbReference type="Proteomes" id="UP001383192"/>
    </source>
</evidence>
<feature type="chain" id="PRO_5043328872" description="DOMON domain-containing protein" evidence="2">
    <location>
        <begin position="24"/>
        <end position="204"/>
    </location>
</feature>
<dbReference type="Gene3D" id="2.60.40.1210">
    <property type="entry name" value="Cellobiose dehydrogenase, cytochrome domain"/>
    <property type="match status" value="1"/>
</dbReference>
<evidence type="ECO:0000259" key="3">
    <source>
        <dbReference type="SMART" id="SM00664"/>
    </source>
</evidence>
<organism evidence="4 5">
    <name type="scientific">Paramarasmius palmivorus</name>
    <dbReference type="NCBI Taxonomy" id="297713"/>
    <lineage>
        <taxon>Eukaryota</taxon>
        <taxon>Fungi</taxon>
        <taxon>Dikarya</taxon>
        <taxon>Basidiomycota</taxon>
        <taxon>Agaricomycotina</taxon>
        <taxon>Agaricomycetes</taxon>
        <taxon>Agaricomycetidae</taxon>
        <taxon>Agaricales</taxon>
        <taxon>Marasmiineae</taxon>
        <taxon>Marasmiaceae</taxon>
        <taxon>Paramarasmius</taxon>
    </lineage>
</organism>